<dbReference type="RefSeq" id="WP_094473122.1">
    <property type="nucleotide sequence ID" value="NZ_NOXT01000094.1"/>
</dbReference>
<gene>
    <name evidence="1" type="ORF">CHU93_05450</name>
</gene>
<keyword evidence="2" id="KW-1185">Reference proteome</keyword>
<name>A0A255YQX4_9SPHN</name>
<dbReference type="PROSITE" id="PS51257">
    <property type="entry name" value="PROKAR_LIPOPROTEIN"/>
    <property type="match status" value="1"/>
</dbReference>
<evidence type="ECO:0008006" key="3">
    <source>
        <dbReference type="Google" id="ProtNLM"/>
    </source>
</evidence>
<reference evidence="1 2" key="1">
    <citation type="submission" date="2017-07" db="EMBL/GenBank/DDBJ databases">
        <title>Sandarakinorhabdus cyanobacteriorum sp. nov., a novel bacterium isolated from cyanobacterial aggregates in a eutrophic lake.</title>
        <authorList>
            <person name="Cai H."/>
        </authorList>
    </citation>
    <scope>NUCLEOTIDE SEQUENCE [LARGE SCALE GENOMIC DNA]</scope>
    <source>
        <strain evidence="1 2">TH057</strain>
    </source>
</reference>
<dbReference type="EMBL" id="NOXT01000094">
    <property type="protein sequence ID" value="OYQ31104.1"/>
    <property type="molecule type" value="Genomic_DNA"/>
</dbReference>
<dbReference type="GO" id="GO:0043165">
    <property type="term" value="P:Gram-negative-bacterium-type cell outer membrane assembly"/>
    <property type="evidence" value="ECO:0007669"/>
    <property type="project" value="InterPro"/>
</dbReference>
<dbReference type="Proteomes" id="UP000216991">
    <property type="component" value="Unassembled WGS sequence"/>
</dbReference>
<proteinExistence type="predicted"/>
<accession>A0A255YQX4</accession>
<protein>
    <recommendedName>
        <fullName evidence="3">LPS-assembly lipoprotein</fullName>
    </recommendedName>
</protein>
<dbReference type="AlphaFoldDB" id="A0A255YQX4"/>
<evidence type="ECO:0000313" key="2">
    <source>
        <dbReference type="Proteomes" id="UP000216991"/>
    </source>
</evidence>
<evidence type="ECO:0000313" key="1">
    <source>
        <dbReference type="EMBL" id="OYQ31104.1"/>
    </source>
</evidence>
<dbReference type="InterPro" id="IPR007485">
    <property type="entry name" value="LPS_assembly_LptE"/>
</dbReference>
<dbReference type="OrthoDB" id="7471538at2"/>
<organism evidence="1 2">
    <name type="scientific">Sandarakinorhabdus cyanobacteriorum</name>
    <dbReference type="NCBI Taxonomy" id="1981098"/>
    <lineage>
        <taxon>Bacteria</taxon>
        <taxon>Pseudomonadati</taxon>
        <taxon>Pseudomonadota</taxon>
        <taxon>Alphaproteobacteria</taxon>
        <taxon>Sphingomonadales</taxon>
        <taxon>Sphingosinicellaceae</taxon>
        <taxon>Sandarakinorhabdus</taxon>
    </lineage>
</organism>
<dbReference type="Gene3D" id="3.30.160.150">
    <property type="entry name" value="Lipoprotein like domain"/>
    <property type="match status" value="1"/>
</dbReference>
<dbReference type="Pfam" id="PF04390">
    <property type="entry name" value="LptE"/>
    <property type="match status" value="1"/>
</dbReference>
<dbReference type="GO" id="GO:0019867">
    <property type="term" value="C:outer membrane"/>
    <property type="evidence" value="ECO:0007669"/>
    <property type="project" value="InterPro"/>
</dbReference>
<sequence>MREAGRLGALAALLLALAGCQLQPVYGGGAASAPATLMADIGIAPIPERAGFMVRQALVEQFGRTSETPRYRLEVVLDDQIIAFGVRGDSSAARERRTLRARFRLVDVASGVVLVDDTASADAGIDRVSSNFAVVAAETTALERLSVDIARQISARLARYARR</sequence>
<comment type="caution">
    <text evidence="1">The sequence shown here is derived from an EMBL/GenBank/DDBJ whole genome shotgun (WGS) entry which is preliminary data.</text>
</comment>